<dbReference type="SMART" id="SM00408">
    <property type="entry name" value="IGc2"/>
    <property type="match status" value="2"/>
</dbReference>
<keyword evidence="11" id="KW-1185">Reference proteome</keyword>
<feature type="domain" description="Ig-like" evidence="8">
    <location>
        <begin position="429"/>
        <end position="499"/>
    </location>
</feature>
<keyword evidence="7" id="KW-1133">Transmembrane helix</keyword>
<evidence type="ECO:0000313" key="11">
    <source>
        <dbReference type="Proteomes" id="UP001164746"/>
    </source>
</evidence>
<dbReference type="InterPro" id="IPR007110">
    <property type="entry name" value="Ig-like_dom"/>
</dbReference>
<name>A0ABY7E830_MYAAR</name>
<keyword evidence="3" id="KW-1015">Disulfide bond</keyword>
<keyword evidence="4" id="KW-0325">Glycoprotein</keyword>
<dbReference type="InterPro" id="IPR003598">
    <property type="entry name" value="Ig_sub2"/>
</dbReference>
<dbReference type="InterPro" id="IPR013162">
    <property type="entry name" value="CD80_C2-set"/>
</dbReference>
<dbReference type="PROSITE" id="PS50853">
    <property type="entry name" value="FN3"/>
    <property type="match status" value="1"/>
</dbReference>
<keyword evidence="7" id="KW-0812">Transmembrane</keyword>
<accession>A0ABY7E830</accession>
<dbReference type="Pfam" id="PF08205">
    <property type="entry name" value="C2-set_2"/>
    <property type="match status" value="1"/>
</dbReference>
<feature type="transmembrane region" description="Helical" evidence="7">
    <location>
        <begin position="799"/>
        <end position="823"/>
    </location>
</feature>
<gene>
    <name evidence="10" type="ORF">MAR_020445</name>
</gene>
<dbReference type="Proteomes" id="UP001164746">
    <property type="component" value="Chromosome 5"/>
</dbReference>
<dbReference type="InterPro" id="IPR013783">
    <property type="entry name" value="Ig-like_fold"/>
</dbReference>
<feature type="domain" description="Ig-like" evidence="8">
    <location>
        <begin position="510"/>
        <end position="600"/>
    </location>
</feature>
<dbReference type="Pfam" id="PF00041">
    <property type="entry name" value="fn3"/>
    <property type="match status" value="1"/>
</dbReference>
<dbReference type="InterPro" id="IPR036179">
    <property type="entry name" value="Ig-like_dom_sf"/>
</dbReference>
<dbReference type="EMBL" id="CP111016">
    <property type="protein sequence ID" value="WAR05076.1"/>
    <property type="molecule type" value="Genomic_DNA"/>
</dbReference>
<sequence>MCVENYTCGYNMELFLLFGTILCSQVLSINLSGNGTFGGFTVQENATLELTCSTSTDVHYVTYYKRYSDKSPYTITAVGYGSSTKCGTDPAPPSYLSCLCVSRREYVCVIGTVTRAMNGDVWFCLAEGGDIRNGNGDRTIVVTIGITSVSMVFPAVRSVTVIEHTARHFRCETSAGNPQATVKWYKDNGTPDRADDIEITTGKETDLSASGNLIVTIGNLTLTVQRNDHDVGVYCRAKNGGAWLYSFNEPSVPIVSYKGSVVTTVRVISGRSMTLTCSSTGNPSPTYTWTYPDGGSQSGPTFTLVSVQTTHAGGVTCTARNTLSPTGDPPRTPSCTISGTSISSTAILVEGTDRIISCTSYANPPLVTYTWSTPDREQVPGANLSLTNVKHPADHGQYTLTVTNTMDQTGVNTEKGTNNTSFSTYDILEGSVVNYSCSFILGNPSQTSIVWTRSIDSRQWYRQFLNITSVQKSDDGMYTCTATNQMTPTGSPTQTGRHSGTMHLNVQYKSSVTEFRVTGSRHEANVTQTEKISTTFTCMVDSNPPSTINIKKDGELRKSVDHSKQLEYTITYLSCTDAGLYTCDGSPRRPSGQDIKLNFTARLHDNVTLQYTVVAYPVPISSQFVWKRCFGRNICAQLSNITAKFEITILDLSSNLTIVNTDNDDFGVYSLSVKNGIGEELVEDMFLQSVGPPDTPSWLIVISNTVTSSSAVLSWIAGSNNGSPQTFHISYRVLDTLADWMDVSVQHNGETEMNVTLHRLEPGRSYFVKCYAMNIAGDSGKHILTFSTLKEVADAKPQVAAIAGGVTVVVITMVVIVVVFCIIRNHYSVSCAFKVTRKEGSRSRPTVPFAEISGDNDAVTYETVSAKNNTPVYDILSVGNEGGARLPQHDGEKPSADSALSGTSEFHV</sequence>
<evidence type="ECO:0000256" key="6">
    <source>
        <dbReference type="SAM" id="MobiDB-lite"/>
    </source>
</evidence>
<dbReference type="Pfam" id="PF13927">
    <property type="entry name" value="Ig_3"/>
    <property type="match status" value="2"/>
</dbReference>
<keyword evidence="2 7" id="KW-0472">Membrane</keyword>
<dbReference type="PROSITE" id="PS50835">
    <property type="entry name" value="IG_LIKE"/>
    <property type="match status" value="5"/>
</dbReference>
<dbReference type="PANTHER" id="PTHR11640">
    <property type="entry name" value="NEPHRIN"/>
    <property type="match status" value="1"/>
</dbReference>
<feature type="compositionally biased region" description="Polar residues" evidence="6">
    <location>
        <begin position="898"/>
        <end position="908"/>
    </location>
</feature>
<evidence type="ECO:0000256" key="1">
    <source>
        <dbReference type="ARBA" id="ARBA00004479"/>
    </source>
</evidence>
<evidence type="ECO:0000259" key="9">
    <source>
        <dbReference type="PROSITE" id="PS50853"/>
    </source>
</evidence>
<evidence type="ECO:0000256" key="2">
    <source>
        <dbReference type="ARBA" id="ARBA00023136"/>
    </source>
</evidence>
<evidence type="ECO:0000259" key="8">
    <source>
        <dbReference type="PROSITE" id="PS50835"/>
    </source>
</evidence>
<organism evidence="10 11">
    <name type="scientific">Mya arenaria</name>
    <name type="common">Soft-shell clam</name>
    <dbReference type="NCBI Taxonomy" id="6604"/>
    <lineage>
        <taxon>Eukaryota</taxon>
        <taxon>Metazoa</taxon>
        <taxon>Spiralia</taxon>
        <taxon>Lophotrochozoa</taxon>
        <taxon>Mollusca</taxon>
        <taxon>Bivalvia</taxon>
        <taxon>Autobranchia</taxon>
        <taxon>Heteroconchia</taxon>
        <taxon>Euheterodonta</taxon>
        <taxon>Imparidentia</taxon>
        <taxon>Neoheterodontei</taxon>
        <taxon>Myida</taxon>
        <taxon>Myoidea</taxon>
        <taxon>Myidae</taxon>
        <taxon>Mya</taxon>
    </lineage>
</organism>
<dbReference type="Gene3D" id="2.60.40.10">
    <property type="entry name" value="Immunoglobulins"/>
    <property type="match status" value="7"/>
</dbReference>
<keyword evidence="5" id="KW-0393">Immunoglobulin domain</keyword>
<proteinExistence type="predicted"/>
<dbReference type="SMART" id="SM00409">
    <property type="entry name" value="IG"/>
    <property type="match status" value="4"/>
</dbReference>
<evidence type="ECO:0000256" key="5">
    <source>
        <dbReference type="ARBA" id="ARBA00023319"/>
    </source>
</evidence>
<feature type="domain" description="Ig-like" evidence="8">
    <location>
        <begin position="250"/>
        <end position="338"/>
    </location>
</feature>
<reference evidence="10" key="1">
    <citation type="submission" date="2022-11" db="EMBL/GenBank/DDBJ databases">
        <title>Centuries of genome instability and evolution in soft-shell clam transmissible cancer (bioRxiv).</title>
        <authorList>
            <person name="Hart S.F.M."/>
            <person name="Yonemitsu M.A."/>
            <person name="Giersch R.M."/>
            <person name="Beal B.F."/>
            <person name="Arriagada G."/>
            <person name="Davis B.W."/>
            <person name="Ostrander E.A."/>
            <person name="Goff S.P."/>
            <person name="Metzger M.J."/>
        </authorList>
    </citation>
    <scope>NUCLEOTIDE SEQUENCE</scope>
    <source>
        <strain evidence="10">MELC-2E11</strain>
        <tissue evidence="10">Siphon/mantle</tissue>
    </source>
</reference>
<evidence type="ECO:0000256" key="4">
    <source>
        <dbReference type="ARBA" id="ARBA00023180"/>
    </source>
</evidence>
<dbReference type="SMART" id="SM00060">
    <property type="entry name" value="FN3"/>
    <property type="match status" value="1"/>
</dbReference>
<protein>
    <submittedName>
        <fullName evidence="10">HMCN1-like protein</fullName>
    </submittedName>
</protein>
<dbReference type="InterPro" id="IPR051275">
    <property type="entry name" value="Cell_adhesion_signaling"/>
</dbReference>
<dbReference type="CDD" id="cd00063">
    <property type="entry name" value="FN3"/>
    <property type="match status" value="1"/>
</dbReference>
<feature type="domain" description="Ig-like" evidence="8">
    <location>
        <begin position="154"/>
        <end position="240"/>
    </location>
</feature>
<feature type="domain" description="Ig-like" evidence="8">
    <location>
        <begin position="350"/>
        <end position="418"/>
    </location>
</feature>
<feature type="region of interest" description="Disordered" evidence="6">
    <location>
        <begin position="884"/>
        <end position="908"/>
    </location>
</feature>
<dbReference type="InterPro" id="IPR003961">
    <property type="entry name" value="FN3_dom"/>
</dbReference>
<feature type="domain" description="Fibronectin type-III" evidence="9">
    <location>
        <begin position="692"/>
        <end position="795"/>
    </location>
</feature>
<evidence type="ECO:0000256" key="7">
    <source>
        <dbReference type="SAM" id="Phobius"/>
    </source>
</evidence>
<dbReference type="InterPro" id="IPR003599">
    <property type="entry name" value="Ig_sub"/>
</dbReference>
<comment type="subcellular location">
    <subcellularLocation>
        <location evidence="1">Membrane</location>
        <topology evidence="1">Single-pass type I membrane protein</topology>
    </subcellularLocation>
</comment>
<evidence type="ECO:0000313" key="10">
    <source>
        <dbReference type="EMBL" id="WAR05076.1"/>
    </source>
</evidence>
<dbReference type="SUPFAM" id="SSF49265">
    <property type="entry name" value="Fibronectin type III"/>
    <property type="match status" value="1"/>
</dbReference>
<dbReference type="SUPFAM" id="SSF48726">
    <property type="entry name" value="Immunoglobulin"/>
    <property type="match status" value="5"/>
</dbReference>
<dbReference type="InterPro" id="IPR036116">
    <property type="entry name" value="FN3_sf"/>
</dbReference>
<evidence type="ECO:0000256" key="3">
    <source>
        <dbReference type="ARBA" id="ARBA00023157"/>
    </source>
</evidence>